<proteinExistence type="predicted"/>
<organism evidence="1 2">
    <name type="scientific">Phlebia brevispora</name>
    <dbReference type="NCBI Taxonomy" id="194682"/>
    <lineage>
        <taxon>Eukaryota</taxon>
        <taxon>Fungi</taxon>
        <taxon>Dikarya</taxon>
        <taxon>Basidiomycota</taxon>
        <taxon>Agaricomycotina</taxon>
        <taxon>Agaricomycetes</taxon>
        <taxon>Polyporales</taxon>
        <taxon>Meruliaceae</taxon>
        <taxon>Phlebia</taxon>
    </lineage>
</organism>
<sequence length="193" mass="21242">MAYNQFNLDLQTGAFLQLILVLTAVASRLHILLEELGSAIDECKHTCVQLLGVLDPTHVPSNVSSVAQTPTEVLAGMSILPSPLIGDDEEDVGQSTPAVRRSEILSETQVDQLQVAASRGDKEPEVESLDFMFSTNTNSSASMPIAHSTVVHTTITAHEEQDNPTTKRRREERSTRVTKKKRKKDEIDNIFGF</sequence>
<name>A0ACC1SDJ0_9APHY</name>
<evidence type="ECO:0000313" key="1">
    <source>
        <dbReference type="EMBL" id="KAJ3537383.1"/>
    </source>
</evidence>
<comment type="caution">
    <text evidence="1">The sequence shown here is derived from an EMBL/GenBank/DDBJ whole genome shotgun (WGS) entry which is preliminary data.</text>
</comment>
<protein>
    <submittedName>
        <fullName evidence="1">Uncharacterized protein</fullName>
    </submittedName>
</protein>
<gene>
    <name evidence="1" type="ORF">NM688_g6699</name>
</gene>
<dbReference type="Proteomes" id="UP001148662">
    <property type="component" value="Unassembled WGS sequence"/>
</dbReference>
<reference evidence="1" key="1">
    <citation type="submission" date="2022-07" db="EMBL/GenBank/DDBJ databases">
        <title>Genome Sequence of Phlebia brevispora.</title>
        <authorList>
            <person name="Buettner E."/>
        </authorList>
    </citation>
    <scope>NUCLEOTIDE SEQUENCE</scope>
    <source>
        <strain evidence="1">MPL23</strain>
    </source>
</reference>
<accession>A0ACC1SDJ0</accession>
<evidence type="ECO:0000313" key="2">
    <source>
        <dbReference type="Proteomes" id="UP001148662"/>
    </source>
</evidence>
<dbReference type="EMBL" id="JANHOG010001419">
    <property type="protein sequence ID" value="KAJ3537383.1"/>
    <property type="molecule type" value="Genomic_DNA"/>
</dbReference>
<keyword evidence="2" id="KW-1185">Reference proteome</keyword>